<evidence type="ECO:0000256" key="10">
    <source>
        <dbReference type="SAM" id="Phobius"/>
    </source>
</evidence>
<evidence type="ECO:0000259" key="11">
    <source>
        <dbReference type="PROSITE" id="PS50192"/>
    </source>
</evidence>
<name>A0A915J389_ROMCU</name>
<dbReference type="PANTHER" id="PTHR19957">
    <property type="entry name" value="SYNTAXIN"/>
    <property type="match status" value="1"/>
</dbReference>
<dbReference type="AlphaFoldDB" id="A0A915J389"/>
<feature type="domain" description="T-SNARE coiled-coil homology" evidence="11">
    <location>
        <begin position="324"/>
        <end position="386"/>
    </location>
</feature>
<feature type="transmembrane region" description="Helical" evidence="10">
    <location>
        <begin position="396"/>
        <end position="415"/>
    </location>
</feature>
<dbReference type="GO" id="GO:0006886">
    <property type="term" value="P:intracellular protein transport"/>
    <property type="evidence" value="ECO:0007669"/>
    <property type="project" value="InterPro"/>
</dbReference>
<keyword evidence="12" id="KW-1185">Reference proteome</keyword>
<dbReference type="GO" id="GO:0000149">
    <property type="term" value="F:SNARE binding"/>
    <property type="evidence" value="ECO:0007669"/>
    <property type="project" value="TreeGrafter"/>
</dbReference>
<dbReference type="GO" id="GO:0031201">
    <property type="term" value="C:SNARE complex"/>
    <property type="evidence" value="ECO:0007669"/>
    <property type="project" value="TreeGrafter"/>
</dbReference>
<keyword evidence="7" id="KW-0175">Coiled coil</keyword>
<reference evidence="13" key="1">
    <citation type="submission" date="2022-11" db="UniProtKB">
        <authorList>
            <consortium name="WormBaseParasite"/>
        </authorList>
    </citation>
    <scope>IDENTIFICATION</scope>
</reference>
<dbReference type="WBParaSite" id="nRc.2.0.1.t20927-RA">
    <property type="protein sequence ID" value="nRc.2.0.1.t20927-RA"/>
    <property type="gene ID" value="nRc.2.0.1.g20927"/>
</dbReference>
<evidence type="ECO:0000313" key="13">
    <source>
        <dbReference type="WBParaSite" id="nRc.2.0.1.t20927-RA"/>
    </source>
</evidence>
<evidence type="ECO:0000256" key="4">
    <source>
        <dbReference type="ARBA" id="ARBA00022692"/>
    </source>
</evidence>
<dbReference type="GO" id="GO:0048278">
    <property type="term" value="P:vesicle docking"/>
    <property type="evidence" value="ECO:0007669"/>
    <property type="project" value="TreeGrafter"/>
</dbReference>
<accession>A0A915J389</accession>
<dbReference type="OMA" id="NIHEAEM"/>
<dbReference type="InterPro" id="IPR006012">
    <property type="entry name" value="Syntaxin/epimorphin_CS"/>
</dbReference>
<dbReference type="PROSITE" id="PS50192">
    <property type="entry name" value="T_SNARE"/>
    <property type="match status" value="1"/>
</dbReference>
<dbReference type="GO" id="GO:0006836">
    <property type="term" value="P:neurotransmitter transport"/>
    <property type="evidence" value="ECO:0007669"/>
    <property type="project" value="UniProtKB-KW"/>
</dbReference>
<keyword evidence="6 10" id="KW-1133">Transmembrane helix</keyword>
<dbReference type="GO" id="GO:0006888">
    <property type="term" value="P:endoplasmic reticulum to Golgi vesicle-mediated transport"/>
    <property type="evidence" value="ECO:0007669"/>
    <property type="project" value="TreeGrafter"/>
</dbReference>
<feature type="region of interest" description="Disordered" evidence="9">
    <location>
        <begin position="255"/>
        <end position="283"/>
    </location>
</feature>
<evidence type="ECO:0000256" key="7">
    <source>
        <dbReference type="ARBA" id="ARBA00023054"/>
    </source>
</evidence>
<dbReference type="Pfam" id="PF05739">
    <property type="entry name" value="SNARE"/>
    <property type="match status" value="1"/>
</dbReference>
<evidence type="ECO:0000256" key="1">
    <source>
        <dbReference type="ARBA" id="ARBA00004211"/>
    </source>
</evidence>
<keyword evidence="4 10" id="KW-0812">Transmembrane</keyword>
<dbReference type="GO" id="GO:0000139">
    <property type="term" value="C:Golgi membrane"/>
    <property type="evidence" value="ECO:0007669"/>
    <property type="project" value="TreeGrafter"/>
</dbReference>
<feature type="compositionally biased region" description="Low complexity" evidence="9">
    <location>
        <begin position="269"/>
        <end position="282"/>
    </location>
</feature>
<organism evidence="12 13">
    <name type="scientific">Romanomermis culicivorax</name>
    <name type="common">Nematode worm</name>
    <dbReference type="NCBI Taxonomy" id="13658"/>
    <lineage>
        <taxon>Eukaryota</taxon>
        <taxon>Metazoa</taxon>
        <taxon>Ecdysozoa</taxon>
        <taxon>Nematoda</taxon>
        <taxon>Enoplea</taxon>
        <taxon>Dorylaimia</taxon>
        <taxon>Mermithida</taxon>
        <taxon>Mermithoidea</taxon>
        <taxon>Mermithidae</taxon>
        <taxon>Romanomermis</taxon>
    </lineage>
</organism>
<dbReference type="Gene3D" id="1.20.58.70">
    <property type="match status" value="1"/>
</dbReference>
<dbReference type="SMART" id="SM00397">
    <property type="entry name" value="t_SNARE"/>
    <property type="match status" value="1"/>
</dbReference>
<evidence type="ECO:0000256" key="5">
    <source>
        <dbReference type="ARBA" id="ARBA00022775"/>
    </source>
</evidence>
<dbReference type="InterPro" id="IPR010989">
    <property type="entry name" value="SNARE"/>
</dbReference>
<evidence type="ECO:0000256" key="3">
    <source>
        <dbReference type="ARBA" id="ARBA00022448"/>
    </source>
</evidence>
<dbReference type="SUPFAM" id="SSF47661">
    <property type="entry name" value="t-snare proteins"/>
    <property type="match status" value="1"/>
</dbReference>
<evidence type="ECO:0000256" key="2">
    <source>
        <dbReference type="ARBA" id="ARBA00009063"/>
    </source>
</evidence>
<keyword evidence="3" id="KW-0813">Transport</keyword>
<evidence type="ECO:0000256" key="9">
    <source>
        <dbReference type="SAM" id="MobiDB-lite"/>
    </source>
</evidence>
<keyword evidence="8 10" id="KW-0472">Membrane</keyword>
<dbReference type="GO" id="GO:0006906">
    <property type="term" value="P:vesicle fusion"/>
    <property type="evidence" value="ECO:0007669"/>
    <property type="project" value="TreeGrafter"/>
</dbReference>
<evidence type="ECO:0000256" key="6">
    <source>
        <dbReference type="ARBA" id="ARBA00022989"/>
    </source>
</evidence>
<comment type="similarity">
    <text evidence="2">Belongs to the syntaxin family.</text>
</comment>
<dbReference type="InterPro" id="IPR045242">
    <property type="entry name" value="Syntaxin"/>
</dbReference>
<dbReference type="InterPro" id="IPR000727">
    <property type="entry name" value="T_SNARE_dom"/>
</dbReference>
<sequence length="416" mass="47384">MSYSQQNQPHRRRRIAASIENNNRKQNFDYIVSNSIINNNDDPFFAARKRRDPKKSDLDDYFSSPVVIENVSLLAADCQQQNDENIAASTSYNDSYQTMGDRTSEFRTIGKNFQLKTQLNNNNNTTTNRKQQKIGQILAESAKFNQYARKIGADLASTFSKLEKLTLLIKKSGAFFDCGPEIDELRHIIKLDIEGMYRDVNHLQQMMAERQQLRNGVKNNQTATHSKSIVLGLQSKLASMSSEFRNVLEVRTENLRQQKTRRERLAGGPSSNVPSSMPPSASTGRLGSILLQDEYKSRGENTVLDIGQQQASNQKQLMMTGGQTDYLRSRVEAMENVESTIVDMGQIFSQLAHMIQEQGEMVQRIDTHVDEANLHVEAAHMQLLQYMRSISNNRWLALKVFGVLIVFFIIFIIFLV</sequence>
<dbReference type="CDD" id="cd15844">
    <property type="entry name" value="SNARE_syntaxin5"/>
    <property type="match status" value="1"/>
</dbReference>
<evidence type="ECO:0000313" key="12">
    <source>
        <dbReference type="Proteomes" id="UP000887565"/>
    </source>
</evidence>
<dbReference type="PROSITE" id="PS00914">
    <property type="entry name" value="SYNTAXIN"/>
    <property type="match status" value="1"/>
</dbReference>
<protein>
    <submittedName>
        <fullName evidence="13">t-SNARE coiled-coil homology domain-containing protein</fullName>
    </submittedName>
</protein>
<comment type="subcellular location">
    <subcellularLocation>
        <location evidence="1">Membrane</location>
        <topology evidence="1">Single-pass type IV membrane protein</topology>
    </subcellularLocation>
</comment>
<dbReference type="GO" id="GO:0005484">
    <property type="term" value="F:SNAP receptor activity"/>
    <property type="evidence" value="ECO:0007669"/>
    <property type="project" value="InterPro"/>
</dbReference>
<dbReference type="Proteomes" id="UP000887565">
    <property type="component" value="Unplaced"/>
</dbReference>
<keyword evidence="5" id="KW-0532">Neurotransmitter transport</keyword>
<dbReference type="PANTHER" id="PTHR19957:SF3">
    <property type="entry name" value="SYNTAXIN-5"/>
    <property type="match status" value="1"/>
</dbReference>
<evidence type="ECO:0000256" key="8">
    <source>
        <dbReference type="ARBA" id="ARBA00023136"/>
    </source>
</evidence>
<proteinExistence type="inferred from homology"/>